<evidence type="ECO:0000313" key="2">
    <source>
        <dbReference type="Proteomes" id="UP000241426"/>
    </source>
</evidence>
<protein>
    <submittedName>
        <fullName evidence="1">Uncharacterized protein</fullName>
    </submittedName>
</protein>
<organism evidence="1 2">
    <name type="scientific">Photobacterium kishitanii</name>
    <dbReference type="NCBI Taxonomy" id="318456"/>
    <lineage>
        <taxon>Bacteria</taxon>
        <taxon>Pseudomonadati</taxon>
        <taxon>Pseudomonadota</taxon>
        <taxon>Gammaproteobacteria</taxon>
        <taxon>Vibrionales</taxon>
        <taxon>Vibrionaceae</taxon>
        <taxon>Photobacterium</taxon>
    </lineage>
</organism>
<proteinExistence type="predicted"/>
<gene>
    <name evidence="1" type="ORF">C9J27_24235</name>
</gene>
<dbReference type="Proteomes" id="UP000241426">
    <property type="component" value="Unassembled WGS sequence"/>
</dbReference>
<sequence>MLNLNLDPFRINDSIINVDFANGKQEYYVKINDAIDAKIRVTHDKIIFNLNVEGWWNNSTQLRYGFQTKWNKDKPTLEFSDVNCSSSGMHNPNCGESCNERVSLALKNKAAAFMAFSLINTMVENNKDIIENKLAERIKIQATEKTIQADNNRSKMLKERLSLQHSKQNPTNTHNILLNGKQSLQALNTIKKDLIASTLQGFNHTVMGKSKEYIALRMKKEMTLDETVIFEEAIKFIVKRVGSKVVFSDDKGKGIGLNTLAALLVNTTIIQTM</sequence>
<dbReference type="AlphaFoldDB" id="A0A2T3KB02"/>
<comment type="caution">
    <text evidence="1">The sequence shown here is derived from an EMBL/GenBank/DDBJ whole genome shotgun (WGS) entry which is preliminary data.</text>
</comment>
<dbReference type="RefSeq" id="WP_107290173.1">
    <property type="nucleotide sequence ID" value="NZ_PYNF01000044.1"/>
</dbReference>
<dbReference type="EMBL" id="PYNF01000044">
    <property type="protein sequence ID" value="PSU89794.1"/>
    <property type="molecule type" value="Genomic_DNA"/>
</dbReference>
<accession>A0A2T3KB02</accession>
<evidence type="ECO:0000313" key="1">
    <source>
        <dbReference type="EMBL" id="PSU89794.1"/>
    </source>
</evidence>
<name>A0A2T3KB02_9GAMM</name>
<reference evidence="1 2" key="1">
    <citation type="submission" date="2018-01" db="EMBL/GenBank/DDBJ databases">
        <title>Whole genome sequencing of Histamine producing bacteria.</title>
        <authorList>
            <person name="Butler K."/>
        </authorList>
    </citation>
    <scope>NUCLEOTIDE SEQUENCE [LARGE SCALE GENOMIC DNA]</scope>
    <source>
        <strain evidence="1 2">FS-7.2</strain>
    </source>
</reference>